<evidence type="ECO:0000259" key="1">
    <source>
        <dbReference type="Pfam" id="PF14214"/>
    </source>
</evidence>
<gene>
    <name evidence="2" type="ORF">SELMODRAFT_404760</name>
</gene>
<keyword evidence="3" id="KW-1185">Reference proteome</keyword>
<dbReference type="InParanoid" id="D8QWA9"/>
<reference evidence="2 3" key="1">
    <citation type="journal article" date="2011" name="Science">
        <title>The Selaginella genome identifies genetic changes associated with the evolution of vascular plants.</title>
        <authorList>
            <person name="Banks J.A."/>
            <person name="Nishiyama T."/>
            <person name="Hasebe M."/>
            <person name="Bowman J.L."/>
            <person name="Gribskov M."/>
            <person name="dePamphilis C."/>
            <person name="Albert V.A."/>
            <person name="Aono N."/>
            <person name="Aoyama T."/>
            <person name="Ambrose B.A."/>
            <person name="Ashton N.W."/>
            <person name="Axtell M.J."/>
            <person name="Barker E."/>
            <person name="Barker M.S."/>
            <person name="Bennetzen J.L."/>
            <person name="Bonawitz N.D."/>
            <person name="Chapple C."/>
            <person name="Cheng C."/>
            <person name="Correa L.G."/>
            <person name="Dacre M."/>
            <person name="DeBarry J."/>
            <person name="Dreyer I."/>
            <person name="Elias M."/>
            <person name="Engstrom E.M."/>
            <person name="Estelle M."/>
            <person name="Feng L."/>
            <person name="Finet C."/>
            <person name="Floyd S.K."/>
            <person name="Frommer W.B."/>
            <person name="Fujita T."/>
            <person name="Gramzow L."/>
            <person name="Gutensohn M."/>
            <person name="Harholt J."/>
            <person name="Hattori M."/>
            <person name="Heyl A."/>
            <person name="Hirai T."/>
            <person name="Hiwatashi Y."/>
            <person name="Ishikawa M."/>
            <person name="Iwata M."/>
            <person name="Karol K.G."/>
            <person name="Koehler B."/>
            <person name="Kolukisaoglu U."/>
            <person name="Kubo M."/>
            <person name="Kurata T."/>
            <person name="Lalonde S."/>
            <person name="Li K."/>
            <person name="Li Y."/>
            <person name="Litt A."/>
            <person name="Lyons E."/>
            <person name="Manning G."/>
            <person name="Maruyama T."/>
            <person name="Michael T.P."/>
            <person name="Mikami K."/>
            <person name="Miyazaki S."/>
            <person name="Morinaga S."/>
            <person name="Murata T."/>
            <person name="Mueller-Roeber B."/>
            <person name="Nelson D.R."/>
            <person name="Obara M."/>
            <person name="Oguri Y."/>
            <person name="Olmstead R.G."/>
            <person name="Onodera N."/>
            <person name="Petersen B.L."/>
            <person name="Pils B."/>
            <person name="Prigge M."/>
            <person name="Rensing S.A."/>
            <person name="Riano-Pachon D.M."/>
            <person name="Roberts A.W."/>
            <person name="Sato Y."/>
            <person name="Scheller H.V."/>
            <person name="Schulz B."/>
            <person name="Schulz C."/>
            <person name="Shakirov E.V."/>
            <person name="Shibagaki N."/>
            <person name="Shinohara N."/>
            <person name="Shippen D.E."/>
            <person name="Soerensen I."/>
            <person name="Sotooka R."/>
            <person name="Sugimoto N."/>
            <person name="Sugita M."/>
            <person name="Sumikawa N."/>
            <person name="Tanurdzic M."/>
            <person name="Theissen G."/>
            <person name="Ulvskov P."/>
            <person name="Wakazuki S."/>
            <person name="Weng J.K."/>
            <person name="Willats W.W."/>
            <person name="Wipf D."/>
            <person name="Wolf P.G."/>
            <person name="Yang L."/>
            <person name="Zimmer A.D."/>
            <person name="Zhu Q."/>
            <person name="Mitros T."/>
            <person name="Hellsten U."/>
            <person name="Loque D."/>
            <person name="Otillar R."/>
            <person name="Salamov A."/>
            <person name="Schmutz J."/>
            <person name="Shapiro H."/>
            <person name="Lindquist E."/>
            <person name="Lucas S."/>
            <person name="Rokhsar D."/>
            <person name="Grigoriev I.V."/>
        </authorList>
    </citation>
    <scope>NUCLEOTIDE SEQUENCE [LARGE SCALE GENOMIC DNA]</scope>
</reference>
<accession>D8QWA9</accession>
<dbReference type="HOGENOM" id="CLU_1162795_0_0_1"/>
<organism evidence="3">
    <name type="scientific">Selaginella moellendorffii</name>
    <name type="common">Spikemoss</name>
    <dbReference type="NCBI Taxonomy" id="88036"/>
    <lineage>
        <taxon>Eukaryota</taxon>
        <taxon>Viridiplantae</taxon>
        <taxon>Streptophyta</taxon>
        <taxon>Embryophyta</taxon>
        <taxon>Tracheophyta</taxon>
        <taxon>Lycopodiopsida</taxon>
        <taxon>Selaginellales</taxon>
        <taxon>Selaginellaceae</taxon>
        <taxon>Selaginella</taxon>
    </lineage>
</organism>
<feature type="domain" description="Helitron helicase-like" evidence="1">
    <location>
        <begin position="24"/>
        <end position="81"/>
    </location>
</feature>
<name>D8QWA9_SELML</name>
<evidence type="ECO:0000313" key="3">
    <source>
        <dbReference type="Proteomes" id="UP000001514"/>
    </source>
</evidence>
<sequence length="239" mass="27402">MEFYQHKFAIWGICHNGIRSIYFNLVLTTGKLTQQYMVDTYTKIEGGRLTWIRNHQRELHAEAYGGLLDFMKNRAEQQRRSENRSSASKYKRLPEPSLIESLPPPMKVPIACLLFEASESFKKLNLQCWIDGLAEVKPVQANQELEEISLTEEDNVQSAANLTRWLCHQDFQGGAASSVPRRSELSDIQENEVLQLNGKMLFKSIWVEILSAWQPLDSTIVIRWSVHDSTSAMGSQRSL</sequence>
<evidence type="ECO:0000313" key="2">
    <source>
        <dbReference type="EMBL" id="EFJ36199.1"/>
    </source>
</evidence>
<dbReference type="Proteomes" id="UP000001514">
    <property type="component" value="Unassembled WGS sequence"/>
</dbReference>
<proteinExistence type="predicted"/>
<dbReference type="InterPro" id="IPR025476">
    <property type="entry name" value="Helitron_helicase-like"/>
</dbReference>
<dbReference type="Pfam" id="PF14214">
    <property type="entry name" value="Helitron_like_N"/>
    <property type="match status" value="1"/>
</dbReference>
<dbReference type="KEGG" id="smo:SELMODRAFT_404760"/>
<dbReference type="Gramene" id="EFJ36199">
    <property type="protein sequence ID" value="EFJ36199"/>
    <property type="gene ID" value="SELMODRAFT_404760"/>
</dbReference>
<dbReference type="STRING" id="88036.D8QWA9"/>
<protein>
    <recommendedName>
        <fullName evidence="1">Helitron helicase-like domain-containing protein</fullName>
    </recommendedName>
</protein>
<dbReference type="EMBL" id="GL377567">
    <property type="protein sequence ID" value="EFJ36199.1"/>
    <property type="molecule type" value="Genomic_DNA"/>
</dbReference>
<dbReference type="AlphaFoldDB" id="D8QWA9"/>